<evidence type="ECO:0000256" key="9">
    <source>
        <dbReference type="SAM" id="Phobius"/>
    </source>
</evidence>
<dbReference type="HOGENOM" id="CLU_337135_0_0_1"/>
<keyword evidence="4" id="KW-0747">Spliceosome</keyword>
<comment type="similarity">
    <text evidence="2">Belongs to the CWC25 family.</text>
</comment>
<feature type="region of interest" description="Disordered" evidence="8">
    <location>
        <begin position="818"/>
        <end position="845"/>
    </location>
</feature>
<feature type="compositionally biased region" description="Low complexity" evidence="8">
    <location>
        <begin position="766"/>
        <end position="775"/>
    </location>
</feature>
<dbReference type="KEGG" id="tasa:A1Q1_07610"/>
<dbReference type="GO" id="GO:0000398">
    <property type="term" value="P:mRNA splicing, via spliceosome"/>
    <property type="evidence" value="ECO:0007669"/>
    <property type="project" value="TreeGrafter"/>
</dbReference>
<dbReference type="RefSeq" id="XP_014182097.1">
    <property type="nucleotide sequence ID" value="XM_014326622.1"/>
</dbReference>
<proteinExistence type="inferred from homology"/>
<evidence type="ECO:0000256" key="7">
    <source>
        <dbReference type="ARBA" id="ARBA00023242"/>
    </source>
</evidence>
<feature type="compositionally biased region" description="Basic and acidic residues" evidence="8">
    <location>
        <begin position="779"/>
        <end position="806"/>
    </location>
</feature>
<keyword evidence="6" id="KW-0508">mRNA splicing</keyword>
<organism evidence="11 12">
    <name type="scientific">Trichosporon asahii var. asahii (strain ATCC 90039 / CBS 2479 / JCM 2466 / KCTC 7840 / NBRC 103889/ NCYC 2677 / UAMH 7654)</name>
    <name type="common">Yeast</name>
    <dbReference type="NCBI Taxonomy" id="1186058"/>
    <lineage>
        <taxon>Eukaryota</taxon>
        <taxon>Fungi</taxon>
        <taxon>Dikarya</taxon>
        <taxon>Basidiomycota</taxon>
        <taxon>Agaricomycotina</taxon>
        <taxon>Tremellomycetes</taxon>
        <taxon>Trichosporonales</taxon>
        <taxon>Trichosporonaceae</taxon>
        <taxon>Trichosporon</taxon>
    </lineage>
</organism>
<evidence type="ECO:0000256" key="6">
    <source>
        <dbReference type="ARBA" id="ARBA00023187"/>
    </source>
</evidence>
<accession>J5TIZ1</accession>
<keyword evidence="3" id="KW-0507">mRNA processing</keyword>
<feature type="region of interest" description="Disordered" evidence="8">
    <location>
        <begin position="527"/>
        <end position="806"/>
    </location>
</feature>
<protein>
    <recommendedName>
        <fullName evidence="10">CBF1-interacting co-repressor CIR N-terminal domain-containing protein</fullName>
    </recommendedName>
</protein>
<feature type="compositionally biased region" description="Basic residues" evidence="8">
    <location>
        <begin position="566"/>
        <end position="575"/>
    </location>
</feature>
<feature type="compositionally biased region" description="Basic and acidic residues" evidence="8">
    <location>
        <begin position="531"/>
        <end position="565"/>
    </location>
</feature>
<dbReference type="VEuPathDB" id="FungiDB:A1Q1_07610"/>
<dbReference type="Gene3D" id="3.40.50.1820">
    <property type="entry name" value="alpha/beta hydrolase"/>
    <property type="match status" value="1"/>
</dbReference>
<dbReference type="SUPFAM" id="SSF53474">
    <property type="entry name" value="alpha/beta-Hydrolases"/>
    <property type="match status" value="1"/>
</dbReference>
<dbReference type="EMBL" id="ALBS01000073">
    <property type="protein sequence ID" value="EJT51146.1"/>
    <property type="molecule type" value="Genomic_DNA"/>
</dbReference>
<dbReference type="InterPro" id="IPR051376">
    <property type="entry name" value="CWC25_splicing_factor"/>
</dbReference>
<evidence type="ECO:0000256" key="2">
    <source>
        <dbReference type="ARBA" id="ARBA00006695"/>
    </source>
</evidence>
<keyword evidence="7" id="KW-0539">Nucleus</keyword>
<dbReference type="Pfam" id="PF12542">
    <property type="entry name" value="CWC25"/>
    <property type="match status" value="1"/>
</dbReference>
<dbReference type="GO" id="GO:0005684">
    <property type="term" value="C:U2-type spliceosomal complex"/>
    <property type="evidence" value="ECO:0007669"/>
    <property type="project" value="TreeGrafter"/>
</dbReference>
<keyword evidence="9" id="KW-0812">Transmembrane</keyword>
<feature type="transmembrane region" description="Helical" evidence="9">
    <location>
        <begin position="7"/>
        <end position="32"/>
    </location>
</feature>
<evidence type="ECO:0000259" key="10">
    <source>
        <dbReference type="SMART" id="SM01083"/>
    </source>
</evidence>
<evidence type="ECO:0000256" key="1">
    <source>
        <dbReference type="ARBA" id="ARBA00004123"/>
    </source>
</evidence>
<dbReference type="InterPro" id="IPR029058">
    <property type="entry name" value="AB_hydrolase_fold"/>
</dbReference>
<evidence type="ECO:0000313" key="12">
    <source>
        <dbReference type="Proteomes" id="UP000002748"/>
    </source>
</evidence>
<dbReference type="Pfam" id="PF10197">
    <property type="entry name" value="Cir_N"/>
    <property type="match status" value="1"/>
</dbReference>
<evidence type="ECO:0000313" key="11">
    <source>
        <dbReference type="EMBL" id="EJT51146.1"/>
    </source>
</evidence>
<evidence type="ECO:0000256" key="8">
    <source>
        <dbReference type="SAM" id="MobiDB-lite"/>
    </source>
</evidence>
<reference evidence="11 12" key="1">
    <citation type="journal article" date="2012" name="Eukaryot. Cell">
        <title>Draft genome sequence of CBS 2479, the standard type strain of Trichosporon asahii.</title>
        <authorList>
            <person name="Yang R.Y."/>
            <person name="Li H.T."/>
            <person name="Zhu H."/>
            <person name="Zhou G.P."/>
            <person name="Wang M."/>
            <person name="Wang L."/>
        </authorList>
    </citation>
    <scope>NUCLEOTIDE SEQUENCE [LARGE SCALE GENOMIC DNA]</scope>
    <source>
        <strain evidence="12">ATCC 90039 / CBS 2479 / JCM 2466 / KCTC 7840 / NCYC 2677 / UAMH 7654</strain>
    </source>
</reference>
<name>J5TIZ1_TRIAS</name>
<feature type="compositionally biased region" description="Basic and acidic residues" evidence="8">
    <location>
        <begin position="576"/>
        <end position="671"/>
    </location>
</feature>
<dbReference type="GeneID" id="25991122"/>
<dbReference type="AlphaFoldDB" id="J5TIZ1"/>
<evidence type="ECO:0000256" key="4">
    <source>
        <dbReference type="ARBA" id="ARBA00022728"/>
    </source>
</evidence>
<comment type="caution">
    <text evidence="11">The sequence shown here is derived from an EMBL/GenBank/DDBJ whole genome shotgun (WGS) entry which is preliminary data.</text>
</comment>
<keyword evidence="5" id="KW-0175">Coiled coil</keyword>
<dbReference type="InterPro" id="IPR019339">
    <property type="entry name" value="CIR_N_dom"/>
</dbReference>
<evidence type="ECO:0000256" key="5">
    <source>
        <dbReference type="ARBA" id="ARBA00023054"/>
    </source>
</evidence>
<feature type="domain" description="CBF1-interacting co-repressor CIR N-terminal" evidence="10">
    <location>
        <begin position="384"/>
        <end position="420"/>
    </location>
</feature>
<dbReference type="PANTHER" id="PTHR16196:SF0">
    <property type="entry name" value="PRE-MRNA-SPLICING FACTOR CWC25 HOMOLOG"/>
    <property type="match status" value="1"/>
</dbReference>
<evidence type="ECO:0000256" key="3">
    <source>
        <dbReference type="ARBA" id="ARBA00022664"/>
    </source>
</evidence>
<dbReference type="SMART" id="SM01083">
    <property type="entry name" value="Cir_N"/>
    <property type="match status" value="1"/>
</dbReference>
<keyword evidence="9" id="KW-1133">Transmembrane helix</keyword>
<feature type="compositionally biased region" description="Basic and acidic residues" evidence="8">
    <location>
        <begin position="678"/>
        <end position="754"/>
    </location>
</feature>
<gene>
    <name evidence="11" type="ORF">A1Q1_07610</name>
</gene>
<keyword evidence="9" id="KW-0472">Membrane</keyword>
<dbReference type="OrthoDB" id="10249433at2759"/>
<sequence>MVSANSLYTYAKIGAGVAISIPIIFAAGLWYYQRRLIYPADFPEGSRKFVPNPVEAGLPYEDVTIKTPDGLKIKGYVIPVRERVVPLSDLRGLNQQQMREKGDAETKEWEKVKDMDAAKDYIKSRPTIVMFHANAGNLGHRIPLARKFVSELHCNVFMLSYRGGLAIGRGAPHQLTTGGHGFPLDSPAAEGHEDCIDWRRRVSGVIVENTFLSLTSLVPHVLPALPPLLVKLLLSERWDAGKTMPKIPAATPMLFLSGKQDELVPQAQMKQLYKLRGTGSARWREFNGTHNDTYLSPEYWAEIGKWLAEEIEHKAKNRQQISQSCTRIRTPVSIQAPATKFSSAHRRHPLQRIIDDRRPPFTPYLTPTTDFDKMGAGDLNMKKSWHPALLVNQERVWAAERKDIDEKKKLMQLKKERDEERQLAELQRMQEAATGKKRVERLDWMYSAPSNEGGMGGRFNERELEDYLLGKKRVDEMLAQSDKNVGNAHKDFIAVQNANTARDTAAKVREDPILAMKKAEQAQLAALMNRPDIRRQMKAAKEAREGKGSKEERRERRRAEKEERRRERHERHRDRSPRSDDDDYRRRRDDRDDRERRHRDRSTSPRRDRDSRRDRDERRDRDDRRDRHDRRDRDRDYRRRNDDRDRRDDRDDRDRGRDRRDDRDDRRDRHDRPRSRSPKREPESSRNHYDRPRSRSPKREPESSRNHYDRPLSRSPKREPVSERNGHSAPRYDDRRGFRNDRPRRPSPDRKPEVKSGNSLDDMRAARLAAMTASADQLQAERTKKLAAREAEERKVFEAEEKARSRYHKDEAAGLFMKQQEQMSGGVSLGEALGRRGGKGLLRDI</sequence>
<dbReference type="Proteomes" id="UP000002748">
    <property type="component" value="Unassembled WGS sequence"/>
</dbReference>
<dbReference type="InterPro" id="IPR022209">
    <property type="entry name" value="CWC25"/>
</dbReference>
<dbReference type="PANTHER" id="PTHR16196">
    <property type="entry name" value="CELL CYCLE CONTROL PROTEIN CWF25"/>
    <property type="match status" value="1"/>
</dbReference>
<comment type="subcellular location">
    <subcellularLocation>
        <location evidence="1">Nucleus</location>
    </subcellularLocation>
</comment>